<gene>
    <name evidence="1" type="ORF">DAKH74_025700</name>
</gene>
<organism evidence="1 2">
    <name type="scientific">Maudiozyma humilis</name>
    <name type="common">Sour dough yeast</name>
    <name type="synonym">Kazachstania humilis</name>
    <dbReference type="NCBI Taxonomy" id="51915"/>
    <lineage>
        <taxon>Eukaryota</taxon>
        <taxon>Fungi</taxon>
        <taxon>Dikarya</taxon>
        <taxon>Ascomycota</taxon>
        <taxon>Saccharomycotina</taxon>
        <taxon>Saccharomycetes</taxon>
        <taxon>Saccharomycetales</taxon>
        <taxon>Saccharomycetaceae</taxon>
        <taxon>Maudiozyma</taxon>
    </lineage>
</organism>
<evidence type="ECO:0000313" key="2">
    <source>
        <dbReference type="Proteomes" id="UP001377567"/>
    </source>
</evidence>
<sequence>MTVAEELHLTKSHQQKYDELKKQSIGQQNVNAEHETTYAEGIAKRFPDDFKKTHIEDLLHFTANELGRTGYAIKDDGDKIAHLFTGKSGAVHVLFTPKTSATNEPAHTIP</sequence>
<dbReference type="InterPro" id="IPR021591">
    <property type="entry name" value="YNR034W-A/EGO2"/>
</dbReference>
<proteinExistence type="predicted"/>
<reference evidence="1 2" key="1">
    <citation type="journal article" date="2023" name="Elife">
        <title>Identification of key yeast species and microbe-microbe interactions impacting larval growth of Drosophila in the wild.</title>
        <authorList>
            <person name="Mure A."/>
            <person name="Sugiura Y."/>
            <person name="Maeda R."/>
            <person name="Honda K."/>
            <person name="Sakurai N."/>
            <person name="Takahashi Y."/>
            <person name="Watada M."/>
            <person name="Katoh T."/>
            <person name="Gotoh A."/>
            <person name="Gotoh Y."/>
            <person name="Taniguchi I."/>
            <person name="Nakamura K."/>
            <person name="Hayashi T."/>
            <person name="Katayama T."/>
            <person name="Uemura T."/>
            <person name="Hattori Y."/>
        </authorList>
    </citation>
    <scope>NUCLEOTIDE SEQUENCE [LARGE SCALE GENOMIC DNA]</scope>
    <source>
        <strain evidence="1 2">KH-74</strain>
    </source>
</reference>
<dbReference type="Gene3D" id="3.40.1840.10">
    <property type="entry name" value="YNR034W-A-like"/>
    <property type="match status" value="1"/>
</dbReference>
<name>A0AAV5RZQ1_MAUHU</name>
<keyword evidence="2" id="KW-1185">Reference proteome</keyword>
<comment type="caution">
    <text evidence="1">The sequence shown here is derived from an EMBL/GenBank/DDBJ whole genome shotgun (WGS) entry which is preliminary data.</text>
</comment>
<dbReference type="AlphaFoldDB" id="A0AAV5RZQ1"/>
<dbReference type="SUPFAM" id="SSF160683">
    <property type="entry name" value="YNR034W-A-like"/>
    <property type="match status" value="1"/>
</dbReference>
<evidence type="ECO:0000313" key="1">
    <source>
        <dbReference type="EMBL" id="GMM55954.1"/>
    </source>
</evidence>
<dbReference type="Pfam" id="PF11503">
    <property type="entry name" value="YNR034W-A-like"/>
    <property type="match status" value="1"/>
</dbReference>
<dbReference type="Proteomes" id="UP001377567">
    <property type="component" value="Unassembled WGS sequence"/>
</dbReference>
<dbReference type="InterPro" id="IPR035098">
    <property type="entry name" value="YNR034W-A/EGO2_sf"/>
</dbReference>
<protein>
    <submittedName>
        <fullName evidence="1">Uncharacterized protein</fullName>
    </submittedName>
</protein>
<dbReference type="EMBL" id="BTGD01000006">
    <property type="protein sequence ID" value="GMM55954.1"/>
    <property type="molecule type" value="Genomic_DNA"/>
</dbReference>
<accession>A0AAV5RZQ1</accession>